<organism evidence="1 2">
    <name type="scientific">Naganishia cerealis</name>
    <dbReference type="NCBI Taxonomy" id="610337"/>
    <lineage>
        <taxon>Eukaryota</taxon>
        <taxon>Fungi</taxon>
        <taxon>Dikarya</taxon>
        <taxon>Basidiomycota</taxon>
        <taxon>Agaricomycotina</taxon>
        <taxon>Tremellomycetes</taxon>
        <taxon>Filobasidiales</taxon>
        <taxon>Filobasidiaceae</taxon>
        <taxon>Naganishia</taxon>
    </lineage>
</organism>
<protein>
    <submittedName>
        <fullName evidence="1">Uncharacterized protein</fullName>
    </submittedName>
</protein>
<name>A0ACC2V430_9TREE</name>
<sequence>MSSSGSSPFVEHPRLLLDTTSDHSLRQKVSQLEFQLTSLRTEKKLYHQEKELLVSKYEELITQKNLELSTLQSDFDFLYKQREQLQSKYDNAQSIQQTHFDELKTQLKDAKIERNDLVERNSALESKYNNIRRLYEQLRADSKYHEEVAEQLQDKIDDLEEGNKSLRKTNDHLMDKLNLIGSQMSSGTASEILQQKLFQLQRTTTDQQQKINELLKQKESADLLREKNISLTKKVAMLEPYEEKYCQLEVDHLELKARFDAYFDIIDSHTIKGNGTSTEDRIYSFMDNYKNLQNTNLVLQSKFDECQIHLTDTQSQLAEHMATNGELQQKIRTLQEVVDSRQQLIEKLERQKLLNVKEINFLRDLLKQQDTLIAQKKTADAPADVNGSHVQNLQKLLDDCRAEINNLQARAKQPTPNFEAGNKRPAYESPLRTSITSLEGENVRLRAKVKTLEEEVESVQARLKEYQQLKDKRELLHTLQLRLNPASQDQIVKQAMLDALRHENENLMKKYVENEEVKSIPRAVFERQECDKQQLKTEIESLSKRNNRLKSIYSQKSRDVLSVISKYFGYNIEFIANPINPNDMLSRMKLVSRYKPSDEPKNDYLLLDTGTKSLKAYGSYEFKSKCETLVTQWVTEQDEIPCFLSALTLSMQNRNA</sequence>
<comment type="caution">
    <text evidence="1">The sequence shown here is derived from an EMBL/GenBank/DDBJ whole genome shotgun (WGS) entry which is preliminary data.</text>
</comment>
<evidence type="ECO:0000313" key="2">
    <source>
        <dbReference type="Proteomes" id="UP001241377"/>
    </source>
</evidence>
<dbReference type="EMBL" id="JASBWR010000124">
    <property type="protein sequence ID" value="KAJ9093362.1"/>
    <property type="molecule type" value="Genomic_DNA"/>
</dbReference>
<accession>A0ACC2V430</accession>
<evidence type="ECO:0000313" key="1">
    <source>
        <dbReference type="EMBL" id="KAJ9093362.1"/>
    </source>
</evidence>
<keyword evidence="2" id="KW-1185">Reference proteome</keyword>
<gene>
    <name evidence="1" type="ORF">QFC19_008380</name>
</gene>
<dbReference type="Proteomes" id="UP001241377">
    <property type="component" value="Unassembled WGS sequence"/>
</dbReference>
<reference evidence="1" key="1">
    <citation type="submission" date="2023-04" db="EMBL/GenBank/DDBJ databases">
        <title>Draft Genome sequencing of Naganishia species isolated from polar environments using Oxford Nanopore Technology.</title>
        <authorList>
            <person name="Leo P."/>
            <person name="Venkateswaran K."/>
        </authorList>
    </citation>
    <scope>NUCLEOTIDE SEQUENCE</scope>
    <source>
        <strain evidence="1">MNA-CCFEE 5261</strain>
    </source>
</reference>
<proteinExistence type="predicted"/>